<feature type="transmembrane region" description="Helical" evidence="2">
    <location>
        <begin position="20"/>
        <end position="37"/>
    </location>
</feature>
<dbReference type="OMA" id="WICALDI"/>
<dbReference type="InterPro" id="IPR019430">
    <property type="entry name" value="7TM_GPCR_serpentine_rcpt_Srx"/>
</dbReference>
<evidence type="ECO:0000259" key="3">
    <source>
        <dbReference type="Pfam" id="PF10328"/>
    </source>
</evidence>
<evidence type="ECO:0000256" key="1">
    <source>
        <dbReference type="SAM" id="MobiDB-lite"/>
    </source>
</evidence>
<feature type="transmembrane region" description="Helical" evidence="2">
    <location>
        <begin position="211"/>
        <end position="232"/>
    </location>
</feature>
<dbReference type="HOGENOM" id="CLU_070417_1_0_1"/>
<dbReference type="Proteomes" id="UP000008549">
    <property type="component" value="Unassembled WGS sequence"/>
</dbReference>
<dbReference type="SUPFAM" id="SSF81321">
    <property type="entry name" value="Family A G protein-coupled receptor-like"/>
    <property type="match status" value="1"/>
</dbReference>
<reference evidence="4 5" key="2">
    <citation type="journal article" date="2011" name="PLoS Genet.">
        <title>Caenorhabditis briggsae recombinant inbred line genotypes reveal inter-strain incompatibility and the evolution of recombination.</title>
        <authorList>
            <person name="Ross J.A."/>
            <person name="Koboldt D.C."/>
            <person name="Staisch J.E."/>
            <person name="Chamberlin H.M."/>
            <person name="Gupta B.P."/>
            <person name="Miller R.D."/>
            <person name="Baird S.E."/>
            <person name="Haag E.S."/>
        </authorList>
    </citation>
    <scope>NUCLEOTIDE SEQUENCE [LARGE SCALE GENOMIC DNA]</scope>
    <source>
        <strain evidence="4 5">AF16</strain>
    </source>
</reference>
<dbReference type="InParanoid" id="A8XTT2"/>
<feature type="domain" description="7TM GPCR serpentine receptor class x (Srx)" evidence="3">
    <location>
        <begin position="23"/>
        <end position="157"/>
    </location>
</feature>
<evidence type="ECO:0000313" key="6">
    <source>
        <dbReference type="WormBase" id="CBG18647"/>
    </source>
</evidence>
<evidence type="ECO:0000313" key="5">
    <source>
        <dbReference type="Proteomes" id="UP000008549"/>
    </source>
</evidence>
<evidence type="ECO:0000256" key="2">
    <source>
        <dbReference type="SAM" id="Phobius"/>
    </source>
</evidence>
<sequence length="262" mass="29935">MAPRKKNLIAAEIPTRLVGCHLIIASLIGLIFNIFMFSKFLEFEKTSFYILCTSKTVSNFLILFVFLTYLGPTNLLYTQIGSYDLSKYINQAVGYGIYLQGPMTQFLITINRFLVIWFSPTHVPKYSNHVTVACLIATWVLSIWTSTLYGLPDDCRVPKKSRNSLSSEDSKNRQKTNIRFFLQSCVQDWICALDILNNLTANLYCLNLCTMLLTFSSNVLVYVFDGIAMYLFNHRTTTKRVKPSREPTKESTQTIRVPAPVN</sequence>
<dbReference type="PANTHER" id="PTHR46952:SF5">
    <property type="entry name" value="7TM GPCR SERPENTINE RECEPTOR CLASS X (SRX) DOMAIN-CONTAINING PROTEIN"/>
    <property type="match status" value="1"/>
</dbReference>
<accession>A8XTT2</accession>
<organism evidence="4 5">
    <name type="scientific">Caenorhabditis briggsae</name>
    <dbReference type="NCBI Taxonomy" id="6238"/>
    <lineage>
        <taxon>Eukaryota</taxon>
        <taxon>Metazoa</taxon>
        <taxon>Ecdysozoa</taxon>
        <taxon>Nematoda</taxon>
        <taxon>Chromadorea</taxon>
        <taxon>Rhabditida</taxon>
        <taxon>Rhabditina</taxon>
        <taxon>Rhabditomorpha</taxon>
        <taxon>Rhabditoidea</taxon>
        <taxon>Rhabditidae</taxon>
        <taxon>Peloderinae</taxon>
        <taxon>Caenorhabditis</taxon>
    </lineage>
</organism>
<protein>
    <submittedName>
        <fullName evidence="4">Protein CBG18647</fullName>
    </submittedName>
</protein>
<dbReference type="Gene3D" id="1.20.1070.10">
    <property type="entry name" value="Rhodopsin 7-helix transmembrane proteins"/>
    <property type="match status" value="1"/>
</dbReference>
<feature type="transmembrane region" description="Helical" evidence="2">
    <location>
        <begin position="130"/>
        <end position="151"/>
    </location>
</feature>
<dbReference type="KEGG" id="cbr:CBG_18647"/>
<feature type="transmembrane region" description="Helical" evidence="2">
    <location>
        <begin position="97"/>
        <end position="118"/>
    </location>
</feature>
<keyword evidence="2" id="KW-0472">Membrane</keyword>
<dbReference type="CTD" id="8580429"/>
<keyword evidence="2" id="KW-0812">Transmembrane</keyword>
<dbReference type="Pfam" id="PF10328">
    <property type="entry name" value="7TM_GPCR_Srx"/>
    <property type="match status" value="2"/>
</dbReference>
<dbReference type="STRING" id="6238.A8XTT2"/>
<feature type="transmembrane region" description="Helical" evidence="2">
    <location>
        <begin position="57"/>
        <end position="77"/>
    </location>
</feature>
<dbReference type="eggNOG" id="ENOG502TFP3">
    <property type="taxonomic scope" value="Eukaryota"/>
</dbReference>
<reference evidence="4 5" key="1">
    <citation type="journal article" date="2003" name="PLoS Biol.">
        <title>The genome sequence of Caenorhabditis briggsae: a platform for comparative genomics.</title>
        <authorList>
            <person name="Stein L.D."/>
            <person name="Bao Z."/>
            <person name="Blasiar D."/>
            <person name="Blumenthal T."/>
            <person name="Brent M.R."/>
            <person name="Chen N."/>
            <person name="Chinwalla A."/>
            <person name="Clarke L."/>
            <person name="Clee C."/>
            <person name="Coghlan A."/>
            <person name="Coulson A."/>
            <person name="D'Eustachio P."/>
            <person name="Fitch D.H."/>
            <person name="Fulton L.A."/>
            <person name="Fulton R.E."/>
            <person name="Griffiths-Jones S."/>
            <person name="Harris T.W."/>
            <person name="Hillier L.W."/>
            <person name="Kamath R."/>
            <person name="Kuwabara P.E."/>
            <person name="Mardis E.R."/>
            <person name="Marra M.A."/>
            <person name="Miner T.L."/>
            <person name="Minx P."/>
            <person name="Mullikin J.C."/>
            <person name="Plumb R.W."/>
            <person name="Rogers J."/>
            <person name="Schein J.E."/>
            <person name="Sohrmann M."/>
            <person name="Spieth J."/>
            <person name="Stajich J.E."/>
            <person name="Wei C."/>
            <person name="Willey D."/>
            <person name="Wilson R.K."/>
            <person name="Durbin R."/>
            <person name="Waterston R.H."/>
        </authorList>
    </citation>
    <scope>NUCLEOTIDE SEQUENCE [LARGE SCALE GENOMIC DNA]</scope>
    <source>
        <strain evidence="4 5">AF16</strain>
    </source>
</reference>
<gene>
    <name evidence="4 6" type="ORF">CBG18647</name>
    <name evidence="4" type="ORF">CBG_18647</name>
</gene>
<dbReference type="AlphaFoldDB" id="A8XTT2"/>
<dbReference type="PANTHER" id="PTHR46952">
    <property type="entry name" value="SERPENTINE RECEPTOR, CLASS X-RELATED"/>
    <property type="match status" value="1"/>
</dbReference>
<dbReference type="RefSeq" id="XP_002638432.1">
    <property type="nucleotide sequence ID" value="XM_002638386.1"/>
</dbReference>
<dbReference type="WormBase" id="CBG18647">
    <property type="protein sequence ID" value="CBP49096"/>
    <property type="gene ID" value="WBGene00038028"/>
</dbReference>
<feature type="region of interest" description="Disordered" evidence="1">
    <location>
        <begin position="242"/>
        <end position="262"/>
    </location>
</feature>
<dbReference type="GeneID" id="8580429"/>
<keyword evidence="5" id="KW-1185">Reference proteome</keyword>
<evidence type="ECO:0000313" key="4">
    <source>
        <dbReference type="EMBL" id="CAP36058.1"/>
    </source>
</evidence>
<name>A8XTT2_CAEBR</name>
<feature type="domain" description="7TM GPCR serpentine receptor class x (Srx)" evidence="3">
    <location>
        <begin position="159"/>
        <end position="233"/>
    </location>
</feature>
<dbReference type="EMBL" id="HE601466">
    <property type="protein sequence ID" value="CAP36058.1"/>
    <property type="molecule type" value="Genomic_DNA"/>
</dbReference>
<proteinExistence type="predicted"/>
<keyword evidence="2" id="KW-1133">Transmembrane helix</keyword>